<dbReference type="Proteomes" id="UP000293519">
    <property type="component" value="Unassembled WGS sequence"/>
</dbReference>
<evidence type="ECO:0000256" key="1">
    <source>
        <dbReference type="SAM" id="MobiDB-lite"/>
    </source>
</evidence>
<name>A0A4Q7LVG7_9MICO</name>
<evidence type="ECO:0000256" key="2">
    <source>
        <dbReference type="SAM" id="Phobius"/>
    </source>
</evidence>
<dbReference type="AlphaFoldDB" id="A0A4Q7LVG7"/>
<proteinExistence type="predicted"/>
<evidence type="ECO:0008006" key="5">
    <source>
        <dbReference type="Google" id="ProtNLM"/>
    </source>
</evidence>
<comment type="caution">
    <text evidence="3">The sequence shown here is derived from an EMBL/GenBank/DDBJ whole genome shotgun (WGS) entry which is preliminary data.</text>
</comment>
<gene>
    <name evidence="3" type="ORF">EV141_0312</name>
</gene>
<evidence type="ECO:0000313" key="3">
    <source>
        <dbReference type="EMBL" id="RZS59095.1"/>
    </source>
</evidence>
<feature type="compositionally biased region" description="Pro residues" evidence="1">
    <location>
        <begin position="1"/>
        <end position="15"/>
    </location>
</feature>
<feature type="region of interest" description="Disordered" evidence="1">
    <location>
        <begin position="1"/>
        <end position="25"/>
    </location>
</feature>
<feature type="transmembrane region" description="Helical" evidence="2">
    <location>
        <begin position="55"/>
        <end position="73"/>
    </location>
</feature>
<keyword evidence="4" id="KW-1185">Reference proteome</keyword>
<keyword evidence="2" id="KW-0472">Membrane</keyword>
<keyword evidence="2" id="KW-0812">Transmembrane</keyword>
<protein>
    <recommendedName>
        <fullName evidence="5">DUF4190 domain-containing protein</fullName>
    </recommendedName>
</protein>
<feature type="transmembrane region" description="Helical" evidence="2">
    <location>
        <begin position="79"/>
        <end position="99"/>
    </location>
</feature>
<dbReference type="EMBL" id="SGWW01000001">
    <property type="protein sequence ID" value="RZS59095.1"/>
    <property type="molecule type" value="Genomic_DNA"/>
</dbReference>
<evidence type="ECO:0000313" key="4">
    <source>
        <dbReference type="Proteomes" id="UP000293519"/>
    </source>
</evidence>
<accession>A0A4Q7LVG7</accession>
<organism evidence="3 4">
    <name type="scientific">Microcella putealis</name>
    <dbReference type="NCBI Taxonomy" id="337005"/>
    <lineage>
        <taxon>Bacteria</taxon>
        <taxon>Bacillati</taxon>
        <taxon>Actinomycetota</taxon>
        <taxon>Actinomycetes</taxon>
        <taxon>Micrococcales</taxon>
        <taxon>Microbacteriaceae</taxon>
        <taxon>Microcella</taxon>
    </lineage>
</organism>
<sequence>MPPAPPGDVTPPAPPAAGSTPDFPAGEPAPAAPNPYAAYVPPGTATASAPAPGRGLAIAALIVGILALLGFWIPFVNVISLVMAIVGLILGIVALRKYLSGKGLPLSAVIVNAVALLLSGIFVALYTVGFLAVLNSSTPFPPSGFPPATIESDDPIFGDGDGDAGGDDLGPGSVEDVISLPTSGPGSLAEPLAIGETVVITDGGEGLWEVALSAVELDGSAAVAAASDSNEAPPAGYQYGVLTLSITNISGGELDPWYAIEAGFQPSADRFSSQFDVNVVDPAPSLFDVGIIGDGETTTANTAVLIPSEGAADGAWIIYSYWDLTGFAFEAQ</sequence>
<keyword evidence="2" id="KW-1133">Transmembrane helix</keyword>
<feature type="transmembrane region" description="Helical" evidence="2">
    <location>
        <begin position="106"/>
        <end position="134"/>
    </location>
</feature>
<reference evidence="3 4" key="1">
    <citation type="journal article" date="2015" name="Stand. Genomic Sci.">
        <title>Genomic Encyclopedia of Bacterial and Archaeal Type Strains, Phase III: the genomes of soil and plant-associated and newly described type strains.</title>
        <authorList>
            <person name="Whitman W.B."/>
            <person name="Woyke T."/>
            <person name="Klenk H.P."/>
            <person name="Zhou Y."/>
            <person name="Lilburn T.G."/>
            <person name="Beck B.J."/>
            <person name="De Vos P."/>
            <person name="Vandamme P."/>
            <person name="Eisen J.A."/>
            <person name="Garrity G."/>
            <person name="Hugenholtz P."/>
            <person name="Kyrpides N.C."/>
        </authorList>
    </citation>
    <scope>NUCLEOTIDE SEQUENCE [LARGE SCALE GENOMIC DNA]</scope>
    <source>
        <strain evidence="3 4">CV2</strain>
    </source>
</reference>